<name>A0A914BYN1_9BILA</name>
<proteinExistence type="inferred from homology"/>
<feature type="transmembrane region" description="Helical" evidence="10">
    <location>
        <begin position="109"/>
        <end position="128"/>
    </location>
</feature>
<evidence type="ECO:0000256" key="8">
    <source>
        <dbReference type="RuleBase" id="RU003857"/>
    </source>
</evidence>
<dbReference type="WBParaSite" id="ACRNAN_Path_1301.g5103.t1">
    <property type="protein sequence ID" value="ACRNAN_Path_1301.g5103.t1"/>
    <property type="gene ID" value="ACRNAN_Path_1301.g5103"/>
</dbReference>
<keyword evidence="3 8" id="KW-0812">Transmembrane</keyword>
<keyword evidence="2 8" id="KW-0813">Transport</keyword>
<dbReference type="Gene3D" id="1.10.287.70">
    <property type="match status" value="1"/>
</dbReference>
<dbReference type="PANTHER" id="PTHR11003:SF345">
    <property type="entry name" value="TWIK FAMILY OF POTASSIUM CHANNELS PROTEIN 18"/>
    <property type="match status" value="1"/>
</dbReference>
<comment type="subcellular location">
    <subcellularLocation>
        <location evidence="1">Membrane</location>
        <topology evidence="1">Multi-pass membrane protein</topology>
    </subcellularLocation>
</comment>
<comment type="similarity">
    <text evidence="8">Belongs to the two pore domain potassium channel (TC 1.A.1.8) family.</text>
</comment>
<evidence type="ECO:0000256" key="7">
    <source>
        <dbReference type="ARBA" id="ARBA00023303"/>
    </source>
</evidence>
<dbReference type="SUPFAM" id="SSF81324">
    <property type="entry name" value="Voltage-gated potassium channels"/>
    <property type="match status" value="2"/>
</dbReference>
<dbReference type="GO" id="GO:0030322">
    <property type="term" value="P:stabilization of membrane potential"/>
    <property type="evidence" value="ECO:0007669"/>
    <property type="project" value="TreeGrafter"/>
</dbReference>
<accession>A0A914BYN1</accession>
<dbReference type="AlphaFoldDB" id="A0A914BYN1"/>
<evidence type="ECO:0000259" key="11">
    <source>
        <dbReference type="Pfam" id="PF07885"/>
    </source>
</evidence>
<feature type="region of interest" description="Disordered" evidence="9">
    <location>
        <begin position="318"/>
        <end position="351"/>
    </location>
</feature>
<evidence type="ECO:0000256" key="2">
    <source>
        <dbReference type="ARBA" id="ARBA00022448"/>
    </source>
</evidence>
<dbReference type="Pfam" id="PF07885">
    <property type="entry name" value="Ion_trans_2"/>
    <property type="match status" value="2"/>
</dbReference>
<evidence type="ECO:0000313" key="13">
    <source>
        <dbReference type="WBParaSite" id="ACRNAN_Path_1301.g5103.t1"/>
    </source>
</evidence>
<feature type="domain" description="Potassium channel" evidence="11">
    <location>
        <begin position="218"/>
        <end position="291"/>
    </location>
</feature>
<dbReference type="InterPro" id="IPR013099">
    <property type="entry name" value="K_chnl_dom"/>
</dbReference>
<dbReference type="GO" id="GO:0015271">
    <property type="term" value="F:outward rectifier potassium channel activity"/>
    <property type="evidence" value="ECO:0007669"/>
    <property type="project" value="TreeGrafter"/>
</dbReference>
<keyword evidence="4 10" id="KW-1133">Transmembrane helix</keyword>
<feature type="compositionally biased region" description="Basic and acidic residues" evidence="9">
    <location>
        <begin position="321"/>
        <end position="334"/>
    </location>
</feature>
<evidence type="ECO:0000256" key="3">
    <source>
        <dbReference type="ARBA" id="ARBA00022692"/>
    </source>
</evidence>
<dbReference type="PANTHER" id="PTHR11003">
    <property type="entry name" value="POTASSIUM CHANNEL, SUBFAMILY K"/>
    <property type="match status" value="1"/>
</dbReference>
<feature type="transmembrane region" description="Helical" evidence="10">
    <location>
        <begin position="242"/>
        <end position="259"/>
    </location>
</feature>
<evidence type="ECO:0000256" key="9">
    <source>
        <dbReference type="SAM" id="MobiDB-lite"/>
    </source>
</evidence>
<keyword evidence="6 10" id="KW-0472">Membrane</keyword>
<evidence type="ECO:0000256" key="10">
    <source>
        <dbReference type="SAM" id="Phobius"/>
    </source>
</evidence>
<evidence type="ECO:0000256" key="1">
    <source>
        <dbReference type="ARBA" id="ARBA00004141"/>
    </source>
</evidence>
<feature type="transmembrane region" description="Helical" evidence="10">
    <location>
        <begin position="140"/>
        <end position="161"/>
    </location>
</feature>
<dbReference type="InterPro" id="IPR003280">
    <property type="entry name" value="2pore_dom_K_chnl"/>
</dbReference>
<organism evidence="12 13">
    <name type="scientific">Acrobeloides nanus</name>
    <dbReference type="NCBI Taxonomy" id="290746"/>
    <lineage>
        <taxon>Eukaryota</taxon>
        <taxon>Metazoa</taxon>
        <taxon>Ecdysozoa</taxon>
        <taxon>Nematoda</taxon>
        <taxon>Chromadorea</taxon>
        <taxon>Rhabditida</taxon>
        <taxon>Tylenchina</taxon>
        <taxon>Cephalobomorpha</taxon>
        <taxon>Cephaloboidea</taxon>
        <taxon>Cephalobidae</taxon>
        <taxon>Acrobeloides</taxon>
    </lineage>
</organism>
<evidence type="ECO:0000256" key="5">
    <source>
        <dbReference type="ARBA" id="ARBA00023065"/>
    </source>
</evidence>
<reference evidence="13" key="1">
    <citation type="submission" date="2022-11" db="UniProtKB">
        <authorList>
            <consortium name="WormBaseParasite"/>
        </authorList>
    </citation>
    <scope>IDENTIFICATION</scope>
</reference>
<keyword evidence="5 8" id="KW-0406">Ion transport</keyword>
<sequence length="409" mass="46261">MVLFAAQVSDFFTTLREGIRGLVPLFVLLIYTIIGALIFMSIEGPNEQFQLEQLKKERDQLLENTTVKLNIIKRREPKIAKNYTEHILIEYRDALGVGEVNLNDTKWDIWGSIYYSMCIYTTIGYGNIYPETTTGRVLTIIYAFIGIPLALLSLIALGGLLSKGCLALWRFIIRASGCFSRDLQKKVEELGPDEAPPSHEESDEDDLLRFPLSLLIFITVFWVLFSAAVFLLWETEWSFGTSLYFILISFTTIGFGDVIPSRSDYILVVGFLLLVGLALISTLITIIQKQIEALATGMKGNIDKEYLNALQEAAEEEGEVGVEKDQKADIEKQQKRPLLSKPTQKEDPRSLDAALKKMPVRSRLFYGMMSAEKKKQLAQHAQARLRLVNKGVQTDPSLMQNMRQRTNSD</sequence>
<feature type="compositionally biased region" description="Polar residues" evidence="9">
    <location>
        <begin position="391"/>
        <end position="409"/>
    </location>
</feature>
<evidence type="ECO:0000313" key="12">
    <source>
        <dbReference type="Proteomes" id="UP000887540"/>
    </source>
</evidence>
<dbReference type="GO" id="GO:0022841">
    <property type="term" value="F:potassium ion leak channel activity"/>
    <property type="evidence" value="ECO:0007669"/>
    <property type="project" value="TreeGrafter"/>
</dbReference>
<evidence type="ECO:0000256" key="4">
    <source>
        <dbReference type="ARBA" id="ARBA00022989"/>
    </source>
</evidence>
<dbReference type="PRINTS" id="PR01333">
    <property type="entry name" value="2POREKCHANEL"/>
</dbReference>
<keyword evidence="7 8" id="KW-0407">Ion channel</keyword>
<feature type="region of interest" description="Disordered" evidence="9">
    <location>
        <begin position="388"/>
        <end position="409"/>
    </location>
</feature>
<feature type="transmembrane region" description="Helical" evidence="10">
    <location>
        <begin position="265"/>
        <end position="287"/>
    </location>
</feature>
<evidence type="ECO:0000256" key="6">
    <source>
        <dbReference type="ARBA" id="ARBA00023136"/>
    </source>
</evidence>
<protein>
    <submittedName>
        <fullName evidence="13">Potassium channel domain-containing protein</fullName>
    </submittedName>
</protein>
<dbReference type="GO" id="GO:0005886">
    <property type="term" value="C:plasma membrane"/>
    <property type="evidence" value="ECO:0007669"/>
    <property type="project" value="TreeGrafter"/>
</dbReference>
<dbReference type="Proteomes" id="UP000887540">
    <property type="component" value="Unplaced"/>
</dbReference>
<feature type="transmembrane region" description="Helical" evidence="10">
    <location>
        <begin position="21"/>
        <end position="42"/>
    </location>
</feature>
<feature type="domain" description="Potassium channel" evidence="11">
    <location>
        <begin position="106"/>
        <end position="159"/>
    </location>
</feature>
<feature type="transmembrane region" description="Helical" evidence="10">
    <location>
        <begin position="212"/>
        <end position="233"/>
    </location>
</feature>
<keyword evidence="12" id="KW-1185">Reference proteome</keyword>